<dbReference type="Gene3D" id="3.10.320.10">
    <property type="entry name" value="Class II Histocompatibility Antigen, M Beta Chain, Chain B, domain 1"/>
    <property type="match status" value="1"/>
</dbReference>
<evidence type="ECO:0000313" key="10">
    <source>
        <dbReference type="EMBL" id="NXW26271.1"/>
    </source>
</evidence>
<dbReference type="Proteomes" id="UP000562238">
    <property type="component" value="Unassembled WGS sequence"/>
</dbReference>
<dbReference type="PANTHER" id="PTHR19944:SF65">
    <property type="entry name" value="HLA CLASS II HISTOCOMPATIBILITY ANTIGEN, DM BETA CHAIN"/>
    <property type="match status" value="1"/>
</dbReference>
<evidence type="ECO:0000256" key="4">
    <source>
        <dbReference type="ARBA" id="ARBA00022989"/>
    </source>
</evidence>
<evidence type="ECO:0000256" key="3">
    <source>
        <dbReference type="ARBA" id="ARBA00022859"/>
    </source>
</evidence>
<name>A0A7L4AMQ8_9AVES</name>
<keyword evidence="7" id="KW-0325">Glycoprotein</keyword>
<dbReference type="EMBL" id="VZZV01002741">
    <property type="protein sequence ID" value="NXW26271.1"/>
    <property type="molecule type" value="Genomic_DNA"/>
</dbReference>
<evidence type="ECO:0000259" key="9">
    <source>
        <dbReference type="PROSITE" id="PS50835"/>
    </source>
</evidence>
<evidence type="ECO:0000256" key="7">
    <source>
        <dbReference type="ARBA" id="ARBA00023180"/>
    </source>
</evidence>
<dbReference type="InterPro" id="IPR003006">
    <property type="entry name" value="Ig/MHC_CS"/>
</dbReference>
<comment type="subcellular location">
    <subcellularLocation>
        <location evidence="1">Membrane</location>
        <topology evidence="1">Single-pass type I membrane protein</topology>
    </subcellularLocation>
</comment>
<feature type="domain" description="Ig-like" evidence="9">
    <location>
        <begin position="96"/>
        <end position="189"/>
    </location>
</feature>
<dbReference type="CDD" id="cd21002">
    <property type="entry name" value="IgC1_MHC_II_beta_HLA-DM"/>
    <property type="match status" value="1"/>
</dbReference>
<dbReference type="GO" id="GO:0002504">
    <property type="term" value="P:antigen processing and presentation of peptide or polysaccharide antigen via MHC class II"/>
    <property type="evidence" value="ECO:0007669"/>
    <property type="project" value="UniProtKB-KW"/>
</dbReference>
<dbReference type="InterPro" id="IPR003597">
    <property type="entry name" value="Ig_C1-set"/>
</dbReference>
<evidence type="ECO:0000256" key="8">
    <source>
        <dbReference type="ARBA" id="ARBA00023182"/>
    </source>
</evidence>
<comment type="caution">
    <text evidence="10">The sequence shown here is derived from an EMBL/GenBank/DDBJ whole genome shotgun (WGS) entry which is preliminary data.</text>
</comment>
<evidence type="ECO:0000256" key="5">
    <source>
        <dbReference type="ARBA" id="ARBA00023130"/>
    </source>
</evidence>
<evidence type="ECO:0000256" key="6">
    <source>
        <dbReference type="ARBA" id="ARBA00023136"/>
    </source>
</evidence>
<gene>
    <name evidence="10" type="primary">Hladmb</name>
    <name evidence="10" type="ORF">CIRPEC_R01545</name>
</gene>
<keyword evidence="8" id="KW-0491">MHC II</keyword>
<dbReference type="PANTHER" id="PTHR19944">
    <property type="entry name" value="MHC CLASS II-RELATED"/>
    <property type="match status" value="1"/>
</dbReference>
<evidence type="ECO:0000256" key="1">
    <source>
        <dbReference type="ARBA" id="ARBA00004479"/>
    </source>
</evidence>
<dbReference type="Pfam" id="PF07654">
    <property type="entry name" value="C1-set"/>
    <property type="match status" value="1"/>
</dbReference>
<sequence length="189" mass="20687">PWGPSPPLRPPTVGTFLVHVASSCPLAANGSVLDFDFTFVFNKNPLVCYEPDARRFAPCDWGLLRAMHRYVAQGHAQGHHGVRRGPDCPLPAPAPPQIRIVSVPLPNTPDAVLLTCHVWGFYPAEVTVLWLHNGDMVATGDNAELLPNGDWTYQTQVTLTVTAKVGDTFTCSVQHASLDRPLWEDWGEG</sequence>
<dbReference type="PROSITE" id="PS50835">
    <property type="entry name" value="IG_LIKE"/>
    <property type="match status" value="1"/>
</dbReference>
<accession>A0A7L4AMQ8</accession>
<dbReference type="InterPro" id="IPR036179">
    <property type="entry name" value="Ig-like_dom_sf"/>
</dbReference>
<keyword evidence="11" id="KW-1185">Reference proteome</keyword>
<keyword evidence="3" id="KW-0391">Immunity</keyword>
<organism evidence="10 11">
    <name type="scientific">Circaetus pectoralis</name>
    <name type="common">black-chested snake-eagle</name>
    <dbReference type="NCBI Taxonomy" id="321084"/>
    <lineage>
        <taxon>Eukaryota</taxon>
        <taxon>Metazoa</taxon>
        <taxon>Chordata</taxon>
        <taxon>Craniata</taxon>
        <taxon>Vertebrata</taxon>
        <taxon>Euteleostomi</taxon>
        <taxon>Archelosauria</taxon>
        <taxon>Archosauria</taxon>
        <taxon>Dinosauria</taxon>
        <taxon>Saurischia</taxon>
        <taxon>Theropoda</taxon>
        <taxon>Coelurosauria</taxon>
        <taxon>Aves</taxon>
        <taxon>Neognathae</taxon>
        <taxon>Neoaves</taxon>
        <taxon>Telluraves</taxon>
        <taxon>Accipitrimorphae</taxon>
        <taxon>Accipitriformes</taxon>
        <taxon>Accipitridae</taxon>
        <taxon>Accipitrinae</taxon>
        <taxon>Circaetus</taxon>
    </lineage>
</organism>
<evidence type="ECO:0000256" key="2">
    <source>
        <dbReference type="ARBA" id="ARBA00022692"/>
    </source>
</evidence>
<protein>
    <submittedName>
        <fullName evidence="10">DMB protein</fullName>
    </submittedName>
</protein>
<dbReference type="SUPFAM" id="SSF54452">
    <property type="entry name" value="MHC antigen-recognition domain"/>
    <property type="match status" value="1"/>
</dbReference>
<dbReference type="AlphaFoldDB" id="A0A7L4AMQ8"/>
<dbReference type="InterPro" id="IPR011162">
    <property type="entry name" value="MHC_I/II-like_Ag-recog"/>
</dbReference>
<dbReference type="Gene3D" id="2.60.40.10">
    <property type="entry name" value="Immunoglobulins"/>
    <property type="match status" value="1"/>
</dbReference>
<reference evidence="10 11" key="1">
    <citation type="submission" date="2019-09" db="EMBL/GenBank/DDBJ databases">
        <title>Bird 10,000 Genomes (B10K) Project - Family phase.</title>
        <authorList>
            <person name="Zhang G."/>
        </authorList>
    </citation>
    <scope>NUCLEOTIDE SEQUENCE [LARGE SCALE GENOMIC DNA]</scope>
    <source>
        <strain evidence="10">B10K-DU-010-60</strain>
        <tissue evidence="10">Muscle</tissue>
    </source>
</reference>
<feature type="non-terminal residue" evidence="10">
    <location>
        <position position="189"/>
    </location>
</feature>
<dbReference type="SMART" id="SM00407">
    <property type="entry name" value="IGc1"/>
    <property type="match status" value="1"/>
</dbReference>
<feature type="non-terminal residue" evidence="10">
    <location>
        <position position="1"/>
    </location>
</feature>
<dbReference type="GO" id="GO:0002250">
    <property type="term" value="P:adaptive immune response"/>
    <property type="evidence" value="ECO:0007669"/>
    <property type="project" value="UniProtKB-KW"/>
</dbReference>
<keyword evidence="5" id="KW-1064">Adaptive immunity</keyword>
<dbReference type="SUPFAM" id="SSF48726">
    <property type="entry name" value="Immunoglobulin"/>
    <property type="match status" value="1"/>
</dbReference>
<dbReference type="InterPro" id="IPR050160">
    <property type="entry name" value="MHC/Immunoglobulin"/>
</dbReference>
<dbReference type="PROSITE" id="PS00290">
    <property type="entry name" value="IG_MHC"/>
    <property type="match status" value="1"/>
</dbReference>
<keyword evidence="6" id="KW-0472">Membrane</keyword>
<evidence type="ECO:0000313" key="11">
    <source>
        <dbReference type="Proteomes" id="UP000562238"/>
    </source>
</evidence>
<dbReference type="InterPro" id="IPR007110">
    <property type="entry name" value="Ig-like_dom"/>
</dbReference>
<keyword evidence="2" id="KW-0812">Transmembrane</keyword>
<dbReference type="InterPro" id="IPR014745">
    <property type="entry name" value="MHC_II_a/b_N"/>
</dbReference>
<dbReference type="GO" id="GO:0042613">
    <property type="term" value="C:MHC class II protein complex"/>
    <property type="evidence" value="ECO:0007669"/>
    <property type="project" value="UniProtKB-KW"/>
</dbReference>
<dbReference type="InterPro" id="IPR013783">
    <property type="entry name" value="Ig-like_fold"/>
</dbReference>
<keyword evidence="4" id="KW-1133">Transmembrane helix</keyword>
<proteinExistence type="predicted"/>